<dbReference type="OrthoDB" id="7107978at2"/>
<evidence type="ECO:0008006" key="3">
    <source>
        <dbReference type="Google" id="ProtNLM"/>
    </source>
</evidence>
<evidence type="ECO:0000313" key="1">
    <source>
        <dbReference type="EMBL" id="SER80023.1"/>
    </source>
</evidence>
<reference evidence="1 2" key="1">
    <citation type="submission" date="2016-10" db="EMBL/GenBank/DDBJ databases">
        <authorList>
            <person name="de Groot N.N."/>
        </authorList>
    </citation>
    <scope>NUCLEOTIDE SEQUENCE [LARGE SCALE GENOMIC DNA]</scope>
    <source>
        <strain evidence="1 2">AR40</strain>
    </source>
</reference>
<protein>
    <recommendedName>
        <fullName evidence="3">Ribosomal protein L11 methyltransferase (PrmA)</fullName>
    </recommendedName>
</protein>
<dbReference type="SUPFAM" id="SSF53335">
    <property type="entry name" value="S-adenosyl-L-methionine-dependent methyltransferases"/>
    <property type="match status" value="1"/>
</dbReference>
<organism evidence="1 2">
    <name type="scientific">Butyrivibrio fibrisolvens</name>
    <dbReference type="NCBI Taxonomy" id="831"/>
    <lineage>
        <taxon>Bacteria</taxon>
        <taxon>Bacillati</taxon>
        <taxon>Bacillota</taxon>
        <taxon>Clostridia</taxon>
        <taxon>Lachnospirales</taxon>
        <taxon>Lachnospiraceae</taxon>
        <taxon>Butyrivibrio</taxon>
    </lineage>
</organism>
<evidence type="ECO:0000313" key="2">
    <source>
        <dbReference type="Proteomes" id="UP000182584"/>
    </source>
</evidence>
<dbReference type="EMBL" id="FOGJ01000011">
    <property type="protein sequence ID" value="SER80023.1"/>
    <property type="molecule type" value="Genomic_DNA"/>
</dbReference>
<name>A0A1H9S6P8_BUTFI</name>
<dbReference type="Gene3D" id="3.40.50.150">
    <property type="entry name" value="Vaccinia Virus protein VP39"/>
    <property type="match status" value="1"/>
</dbReference>
<dbReference type="Proteomes" id="UP000182584">
    <property type="component" value="Unassembled WGS sequence"/>
</dbReference>
<gene>
    <name evidence="1" type="ORF">SAMN04487884_11178</name>
</gene>
<accession>A0A1H9S6P8</accession>
<dbReference type="RefSeq" id="WP_074756026.1">
    <property type="nucleotide sequence ID" value="NZ_FOGJ01000011.1"/>
</dbReference>
<dbReference type="InterPro" id="IPR029063">
    <property type="entry name" value="SAM-dependent_MTases_sf"/>
</dbReference>
<sequence length="323" mass="35908">MNIEVDIKKYFELQKDTDHINDIVDISVESHAYLPQVEDVKSDWLSFVSVPAFKIARKENGKDFGSFLSLGTGSGLDVLAGAEILGAKTLGFTDLQKSVVDIARQNVEKGLKKNGTYNLLSGAGDLFAPFANESEPENRPKFDVIYENLPNVPLADDKEVTDSRNSGHYLEKRVERIPDKVHGDMLDLHYLALVQAGDYLTDDGFVFSLMGGRVPLSSFIRLGELAGVQSEIYTYQWKVQAEPLDVIGGYARQEEEGFGPFIFYRAEDLEEAFKGVSVEESGRRAFEIEKSLEDKRLTATKAFEIFKNGGSIGHTVVVLKSHV</sequence>
<proteinExistence type="predicted"/>
<dbReference type="CDD" id="cd02440">
    <property type="entry name" value="AdoMet_MTases"/>
    <property type="match status" value="1"/>
</dbReference>
<dbReference type="eggNOG" id="COG2890">
    <property type="taxonomic scope" value="Bacteria"/>
</dbReference>
<dbReference type="AlphaFoldDB" id="A0A1H9S6P8"/>